<feature type="compositionally biased region" description="Low complexity" evidence="1">
    <location>
        <begin position="587"/>
        <end position="604"/>
    </location>
</feature>
<sequence length="612" mass="68309">MASPVPPISVQETQNPSRFPSESPNGEGSAAALEALARQPKKPFYRPAKSMTSELGNHTKVYLEDRQYVEGFALLNHLLTSNTSISTPERPYQAFIAPPSQLALASSLIAYPVITTKARSADAQKGANAALRYLRNVQAAIDPLDENLISAFTFPYERSRRRTGGYRSVESRSPKSDDGEDSERLSGAAANAQSIWQRADDFWHIIGWAFNCSVAYKKRWERWKLWLEIMLDFVEADWKERMKLTREAGPEKEKILMASLLWQYVASQDPQGRVNRRRIIEAVLAMASSQSKKEFPEIWQEETMEPKPEDQDVKEPKKIDIENDDFGDYERDDEDEIMENVSTIPTRASRRVASTRKTPGLYDDDSSSKGEDNPVIYGSDEAVARLGGMDAIVLRQRLLALLVHVAEALPSHFTPLDDLFDHYTEAFRPLPTILFGLLLSTSQLPQPIQLCLNANLLLPLVSGELPNYTIISPTQEHLERNFLPSGAATNSFAANAKTSLILEQMFMLMMGTKSLTATSSLRKAVEKGIEARDKAYGNATRKKGNQHEEDQSKELMELSKERLLGLLEVLEIEAGKAPQPRRVKPVSFSASSSLSPSISLSSPIGNDAEEYG</sequence>
<dbReference type="OrthoDB" id="5411773at2759"/>
<evidence type="ECO:0000313" key="2">
    <source>
        <dbReference type="EMBL" id="KAF2193750.1"/>
    </source>
</evidence>
<keyword evidence="3" id="KW-1185">Reference proteome</keyword>
<feature type="region of interest" description="Disordered" evidence="1">
    <location>
        <begin position="165"/>
        <end position="184"/>
    </location>
</feature>
<protein>
    <submittedName>
        <fullName evidence="2">Uncharacterized protein</fullName>
    </submittedName>
</protein>
<name>A0A6A6EUG9_9PEZI</name>
<feature type="compositionally biased region" description="Polar residues" evidence="1">
    <location>
        <begin position="10"/>
        <end position="24"/>
    </location>
</feature>
<accession>A0A6A6EUG9</accession>
<evidence type="ECO:0000313" key="3">
    <source>
        <dbReference type="Proteomes" id="UP000800200"/>
    </source>
</evidence>
<dbReference type="EMBL" id="ML994613">
    <property type="protein sequence ID" value="KAF2193750.1"/>
    <property type="molecule type" value="Genomic_DNA"/>
</dbReference>
<reference evidence="2" key="1">
    <citation type="journal article" date="2020" name="Stud. Mycol.">
        <title>101 Dothideomycetes genomes: a test case for predicting lifestyles and emergence of pathogens.</title>
        <authorList>
            <person name="Haridas S."/>
            <person name="Albert R."/>
            <person name="Binder M."/>
            <person name="Bloem J."/>
            <person name="Labutti K."/>
            <person name="Salamov A."/>
            <person name="Andreopoulos B."/>
            <person name="Baker S."/>
            <person name="Barry K."/>
            <person name="Bills G."/>
            <person name="Bluhm B."/>
            <person name="Cannon C."/>
            <person name="Castanera R."/>
            <person name="Culley D."/>
            <person name="Daum C."/>
            <person name="Ezra D."/>
            <person name="Gonzalez J."/>
            <person name="Henrissat B."/>
            <person name="Kuo A."/>
            <person name="Liang C."/>
            <person name="Lipzen A."/>
            <person name="Lutzoni F."/>
            <person name="Magnuson J."/>
            <person name="Mondo S."/>
            <person name="Nolan M."/>
            <person name="Ohm R."/>
            <person name="Pangilinan J."/>
            <person name="Park H.-J."/>
            <person name="Ramirez L."/>
            <person name="Alfaro M."/>
            <person name="Sun H."/>
            <person name="Tritt A."/>
            <person name="Yoshinaga Y."/>
            <person name="Zwiers L.-H."/>
            <person name="Turgeon B."/>
            <person name="Goodwin S."/>
            <person name="Spatafora J."/>
            <person name="Crous P."/>
            <person name="Grigoriev I."/>
        </authorList>
    </citation>
    <scope>NUCLEOTIDE SEQUENCE</scope>
    <source>
        <strain evidence="2">CBS 207.26</strain>
    </source>
</reference>
<gene>
    <name evidence="2" type="ORF">K469DRAFT_734944</name>
</gene>
<organism evidence="2 3">
    <name type="scientific">Zopfia rhizophila CBS 207.26</name>
    <dbReference type="NCBI Taxonomy" id="1314779"/>
    <lineage>
        <taxon>Eukaryota</taxon>
        <taxon>Fungi</taxon>
        <taxon>Dikarya</taxon>
        <taxon>Ascomycota</taxon>
        <taxon>Pezizomycotina</taxon>
        <taxon>Dothideomycetes</taxon>
        <taxon>Dothideomycetes incertae sedis</taxon>
        <taxon>Zopfiaceae</taxon>
        <taxon>Zopfia</taxon>
    </lineage>
</organism>
<feature type="region of interest" description="Disordered" evidence="1">
    <location>
        <begin position="345"/>
        <end position="374"/>
    </location>
</feature>
<dbReference type="AlphaFoldDB" id="A0A6A6EUG9"/>
<evidence type="ECO:0000256" key="1">
    <source>
        <dbReference type="SAM" id="MobiDB-lite"/>
    </source>
</evidence>
<feature type="region of interest" description="Disordered" evidence="1">
    <location>
        <begin position="1"/>
        <end position="29"/>
    </location>
</feature>
<proteinExistence type="predicted"/>
<feature type="region of interest" description="Disordered" evidence="1">
    <location>
        <begin position="576"/>
        <end position="612"/>
    </location>
</feature>
<dbReference type="Proteomes" id="UP000800200">
    <property type="component" value="Unassembled WGS sequence"/>
</dbReference>